<dbReference type="AlphaFoldDB" id="A0A916WU01"/>
<evidence type="ECO:0000313" key="5">
    <source>
        <dbReference type="Proteomes" id="UP000605148"/>
    </source>
</evidence>
<dbReference type="InterPro" id="IPR003680">
    <property type="entry name" value="Flavodoxin_fold"/>
</dbReference>
<evidence type="ECO:0000259" key="3">
    <source>
        <dbReference type="Pfam" id="PF02525"/>
    </source>
</evidence>
<keyword evidence="2" id="KW-0560">Oxidoreductase</keyword>
<sequence>MAQVRSIAIVNGHPDSSPSHLCSAIAKAYLAGASAAGHECELIQIGDLEFDLLRSEAEYAGPVPPALQPAANSLIAADHVVLIYPLWLGTLPAATKAFLEQVFHKETVFEQPEGARFPIGKFKGKSARIIVTMGMPTLIYRYFYGAHSLKSLERNIFKFIGFKPVRDTVFGMVEAVGDAKRQKWLRQVEQLGRRVR</sequence>
<dbReference type="PANTHER" id="PTHR10204:SF34">
    <property type="entry name" value="NAD(P)H DEHYDROGENASE [QUINONE] 1 ISOFORM 1"/>
    <property type="match status" value="1"/>
</dbReference>
<dbReference type="Proteomes" id="UP000605148">
    <property type="component" value="Unassembled WGS sequence"/>
</dbReference>
<protein>
    <submittedName>
        <fullName evidence="4">Dehydrogenase</fullName>
    </submittedName>
</protein>
<evidence type="ECO:0000313" key="4">
    <source>
        <dbReference type="EMBL" id="GGB32509.1"/>
    </source>
</evidence>
<organism evidence="4 5">
    <name type="scientific">Roseibium aquae</name>
    <dbReference type="NCBI Taxonomy" id="1323746"/>
    <lineage>
        <taxon>Bacteria</taxon>
        <taxon>Pseudomonadati</taxon>
        <taxon>Pseudomonadota</taxon>
        <taxon>Alphaproteobacteria</taxon>
        <taxon>Hyphomicrobiales</taxon>
        <taxon>Stappiaceae</taxon>
        <taxon>Roseibium</taxon>
    </lineage>
</organism>
<dbReference type="Pfam" id="PF02525">
    <property type="entry name" value="Flavodoxin_2"/>
    <property type="match status" value="1"/>
</dbReference>
<comment type="similarity">
    <text evidence="1">Belongs to the NAD(P)H dehydrogenase (quinone) family.</text>
</comment>
<dbReference type="RefSeq" id="WP_150493313.1">
    <property type="nucleotide sequence ID" value="NZ_BMFA01000001.1"/>
</dbReference>
<dbReference type="InterPro" id="IPR029039">
    <property type="entry name" value="Flavoprotein-like_sf"/>
</dbReference>
<gene>
    <name evidence="4" type="ORF">GCM10011316_00740</name>
</gene>
<dbReference type="GO" id="GO:0005829">
    <property type="term" value="C:cytosol"/>
    <property type="evidence" value="ECO:0007669"/>
    <property type="project" value="TreeGrafter"/>
</dbReference>
<dbReference type="SUPFAM" id="SSF52218">
    <property type="entry name" value="Flavoproteins"/>
    <property type="match status" value="1"/>
</dbReference>
<reference evidence="4" key="1">
    <citation type="journal article" date="2014" name="Int. J. Syst. Evol. Microbiol.">
        <title>Complete genome sequence of Corynebacterium casei LMG S-19264T (=DSM 44701T), isolated from a smear-ripened cheese.</title>
        <authorList>
            <consortium name="US DOE Joint Genome Institute (JGI-PGF)"/>
            <person name="Walter F."/>
            <person name="Albersmeier A."/>
            <person name="Kalinowski J."/>
            <person name="Ruckert C."/>
        </authorList>
    </citation>
    <scope>NUCLEOTIDE SEQUENCE</scope>
    <source>
        <strain evidence="4">CGMCC 1.12426</strain>
    </source>
</reference>
<dbReference type="PANTHER" id="PTHR10204">
    <property type="entry name" value="NAD P H OXIDOREDUCTASE-RELATED"/>
    <property type="match status" value="1"/>
</dbReference>
<comment type="caution">
    <text evidence="4">The sequence shown here is derived from an EMBL/GenBank/DDBJ whole genome shotgun (WGS) entry which is preliminary data.</text>
</comment>
<reference evidence="4" key="2">
    <citation type="submission" date="2020-09" db="EMBL/GenBank/DDBJ databases">
        <authorList>
            <person name="Sun Q."/>
            <person name="Zhou Y."/>
        </authorList>
    </citation>
    <scope>NUCLEOTIDE SEQUENCE</scope>
    <source>
        <strain evidence="4">CGMCC 1.12426</strain>
    </source>
</reference>
<keyword evidence="5" id="KW-1185">Reference proteome</keyword>
<accession>A0A916WU01</accession>
<proteinExistence type="inferred from homology"/>
<dbReference type="EMBL" id="BMFA01000001">
    <property type="protein sequence ID" value="GGB32509.1"/>
    <property type="molecule type" value="Genomic_DNA"/>
</dbReference>
<feature type="domain" description="Flavodoxin-like fold" evidence="3">
    <location>
        <begin position="7"/>
        <end position="190"/>
    </location>
</feature>
<dbReference type="InterPro" id="IPR051545">
    <property type="entry name" value="NAD(P)H_dehydrogenase_qn"/>
</dbReference>
<dbReference type="Gene3D" id="3.40.50.360">
    <property type="match status" value="1"/>
</dbReference>
<evidence type="ECO:0000256" key="1">
    <source>
        <dbReference type="ARBA" id="ARBA00006252"/>
    </source>
</evidence>
<evidence type="ECO:0000256" key="2">
    <source>
        <dbReference type="ARBA" id="ARBA00023002"/>
    </source>
</evidence>
<dbReference type="GO" id="GO:0003955">
    <property type="term" value="F:NAD(P)H dehydrogenase (quinone) activity"/>
    <property type="evidence" value="ECO:0007669"/>
    <property type="project" value="TreeGrafter"/>
</dbReference>
<name>A0A916WU01_9HYPH</name>
<dbReference type="OrthoDB" id="9798454at2"/>